<proteinExistence type="predicted"/>
<accession>A0AAD6IVP4</accession>
<evidence type="ECO:0000313" key="3">
    <source>
        <dbReference type="Proteomes" id="UP001221413"/>
    </source>
</evidence>
<sequence length="409" mass="45321">MFKHLVHSLSRRHIGTGFSAKILHPLGFLRRAGDKCGKITEKIKIFKSKTKRNTTIDAVDAKVYELSQRVRELKEDTEKMQGVLIDALQKLDILEEKWTTRWHAAGVPTTAMLEKVDEEEDNQHEKQYQQEESAESSLYEYPIEAKWAQKPTMKITLVAKINISISLEMAVGRKPKAEGPQSPEGEEAAPATTVVAARKGWRATARKLWGRLKAPKTKSTEVQDLTARIAELEQKLEQQGTASREQFLTLQSQLGDVLSVLLNTGARISSFGEEDGSAMEEGEVLDAVAIPVPRDSHPSEAAVFSAPDEVDGGRCEEGEPAFVAARVEGEGDPFDLRNLPARYYCCPPGLCSIDRKVAAAESLLAGVLDDDDDDDDDEDHEDDDDGGHEGREGQGVEWREAFLILFSCF</sequence>
<feature type="region of interest" description="Disordered" evidence="1">
    <location>
        <begin position="173"/>
        <end position="193"/>
    </location>
</feature>
<feature type="compositionally biased region" description="Acidic residues" evidence="1">
    <location>
        <begin position="368"/>
        <end position="386"/>
    </location>
</feature>
<evidence type="ECO:0000256" key="1">
    <source>
        <dbReference type="SAM" id="MobiDB-lite"/>
    </source>
</evidence>
<reference evidence="2" key="1">
    <citation type="submission" date="2023-01" db="EMBL/GenBank/DDBJ databases">
        <title>The chitinases involved in constricting ring structure development in the nematode-trapping fungus Drechslerella dactyloides.</title>
        <authorList>
            <person name="Wang R."/>
            <person name="Zhang L."/>
            <person name="Tang P."/>
            <person name="Li S."/>
            <person name="Liang L."/>
        </authorList>
    </citation>
    <scope>NUCLEOTIDE SEQUENCE</scope>
    <source>
        <strain evidence="2">YMF1.00031</strain>
    </source>
</reference>
<protein>
    <submittedName>
        <fullName evidence="2">Uncharacterized protein</fullName>
    </submittedName>
</protein>
<dbReference type="EMBL" id="JAQGDS010000007">
    <property type="protein sequence ID" value="KAJ6259217.1"/>
    <property type="molecule type" value="Genomic_DNA"/>
</dbReference>
<feature type="region of interest" description="Disordered" evidence="1">
    <location>
        <begin position="368"/>
        <end position="395"/>
    </location>
</feature>
<organism evidence="2 3">
    <name type="scientific">Drechslerella dactyloides</name>
    <name type="common">Nematode-trapping fungus</name>
    <name type="synonym">Arthrobotrys dactyloides</name>
    <dbReference type="NCBI Taxonomy" id="74499"/>
    <lineage>
        <taxon>Eukaryota</taxon>
        <taxon>Fungi</taxon>
        <taxon>Dikarya</taxon>
        <taxon>Ascomycota</taxon>
        <taxon>Pezizomycotina</taxon>
        <taxon>Orbiliomycetes</taxon>
        <taxon>Orbiliales</taxon>
        <taxon>Orbiliaceae</taxon>
        <taxon>Drechslerella</taxon>
    </lineage>
</organism>
<comment type="caution">
    <text evidence="2">The sequence shown here is derived from an EMBL/GenBank/DDBJ whole genome shotgun (WGS) entry which is preliminary data.</text>
</comment>
<name>A0AAD6IVP4_DREDA</name>
<dbReference type="Proteomes" id="UP001221413">
    <property type="component" value="Unassembled WGS sequence"/>
</dbReference>
<dbReference type="AlphaFoldDB" id="A0AAD6IVP4"/>
<gene>
    <name evidence="2" type="ORF">Dda_6115</name>
</gene>
<keyword evidence="3" id="KW-1185">Reference proteome</keyword>
<evidence type="ECO:0000313" key="2">
    <source>
        <dbReference type="EMBL" id="KAJ6259217.1"/>
    </source>
</evidence>